<keyword evidence="3" id="KW-1185">Reference proteome</keyword>
<evidence type="ECO:0000256" key="1">
    <source>
        <dbReference type="SAM" id="MobiDB-lite"/>
    </source>
</evidence>
<feature type="compositionally biased region" description="Basic and acidic residues" evidence="1">
    <location>
        <begin position="42"/>
        <end position="58"/>
    </location>
</feature>
<dbReference type="Proteomes" id="UP000030645">
    <property type="component" value="Unassembled WGS sequence"/>
</dbReference>
<dbReference type="AlphaFoldDB" id="W9RUA2"/>
<protein>
    <submittedName>
        <fullName evidence="2">Uncharacterized protein</fullName>
    </submittedName>
</protein>
<feature type="region of interest" description="Disordered" evidence="1">
    <location>
        <begin position="29"/>
        <end position="59"/>
    </location>
</feature>
<name>W9RUA2_9ROSA</name>
<evidence type="ECO:0000313" key="3">
    <source>
        <dbReference type="Proteomes" id="UP000030645"/>
    </source>
</evidence>
<dbReference type="EMBL" id="KE345646">
    <property type="protein sequence ID" value="EXC10719.1"/>
    <property type="molecule type" value="Genomic_DNA"/>
</dbReference>
<organism evidence="2 3">
    <name type="scientific">Morus notabilis</name>
    <dbReference type="NCBI Taxonomy" id="981085"/>
    <lineage>
        <taxon>Eukaryota</taxon>
        <taxon>Viridiplantae</taxon>
        <taxon>Streptophyta</taxon>
        <taxon>Embryophyta</taxon>
        <taxon>Tracheophyta</taxon>
        <taxon>Spermatophyta</taxon>
        <taxon>Magnoliopsida</taxon>
        <taxon>eudicotyledons</taxon>
        <taxon>Gunneridae</taxon>
        <taxon>Pentapetalae</taxon>
        <taxon>rosids</taxon>
        <taxon>fabids</taxon>
        <taxon>Rosales</taxon>
        <taxon>Moraceae</taxon>
        <taxon>Moreae</taxon>
        <taxon>Morus</taxon>
    </lineage>
</organism>
<proteinExistence type="predicted"/>
<evidence type="ECO:0000313" key="2">
    <source>
        <dbReference type="EMBL" id="EXC10719.1"/>
    </source>
</evidence>
<gene>
    <name evidence="2" type="ORF">L484_025303</name>
</gene>
<reference evidence="3" key="1">
    <citation type="submission" date="2013-01" db="EMBL/GenBank/DDBJ databases">
        <title>Draft Genome Sequence of a Mulberry Tree, Morus notabilis C.K. Schneid.</title>
        <authorList>
            <person name="He N."/>
            <person name="Zhao S."/>
        </authorList>
    </citation>
    <scope>NUCLEOTIDE SEQUENCE</scope>
</reference>
<accession>W9RUA2</accession>
<sequence>MSFLPVILPGHFHCCRHLFFCHKCEKSTCGRDQSNEQQEDGTADKTDNGGSRESRWQRQEAATFADPSSLFSFFQSQCMIVNPAQ</sequence>